<feature type="compositionally biased region" description="Low complexity" evidence="1">
    <location>
        <begin position="11"/>
        <end position="25"/>
    </location>
</feature>
<comment type="caution">
    <text evidence="2">The sequence shown here is derived from an EMBL/GenBank/DDBJ whole genome shotgun (WGS) entry which is preliminary data.</text>
</comment>
<keyword evidence="3" id="KW-1185">Reference proteome</keyword>
<reference evidence="2" key="1">
    <citation type="submission" date="2023-03" db="EMBL/GenBank/DDBJ databases">
        <title>Massive genome expansion in bonnet fungi (Mycena s.s.) driven by repeated elements and novel gene families across ecological guilds.</title>
        <authorList>
            <consortium name="Lawrence Berkeley National Laboratory"/>
            <person name="Harder C.B."/>
            <person name="Miyauchi S."/>
            <person name="Viragh M."/>
            <person name="Kuo A."/>
            <person name="Thoen E."/>
            <person name="Andreopoulos B."/>
            <person name="Lu D."/>
            <person name="Skrede I."/>
            <person name="Drula E."/>
            <person name="Henrissat B."/>
            <person name="Morin E."/>
            <person name="Kohler A."/>
            <person name="Barry K."/>
            <person name="LaButti K."/>
            <person name="Morin E."/>
            <person name="Salamov A."/>
            <person name="Lipzen A."/>
            <person name="Mereny Z."/>
            <person name="Hegedus B."/>
            <person name="Baldrian P."/>
            <person name="Stursova M."/>
            <person name="Weitz H."/>
            <person name="Taylor A."/>
            <person name="Grigoriev I.V."/>
            <person name="Nagy L.G."/>
            <person name="Martin F."/>
            <person name="Kauserud H."/>
        </authorList>
    </citation>
    <scope>NUCLEOTIDE SEQUENCE</scope>
    <source>
        <strain evidence="2">CBHHK188m</strain>
    </source>
</reference>
<sequence length="198" mass="21763">MIPHHHSTHSTKPNTTPIIKTPHPNETQDIQGSFPAPPVAAADPHTALALPPAPPAAASAADSDPLAAEALDLNEDDRRYWFLGWPACGDQLGPLIRMSKIYPFCTVAMVDHTSFDCPEKLRPKKDEGVPFFAIAYGKDHEMEGPEPLPTTEQIDRLGDYHGSKDPVWAQDISIRKGSDLYSLDDEEELDLSLKLYTA</sequence>
<evidence type="ECO:0000313" key="3">
    <source>
        <dbReference type="Proteomes" id="UP001215280"/>
    </source>
</evidence>
<protein>
    <submittedName>
        <fullName evidence="2">Uncharacterized protein</fullName>
    </submittedName>
</protein>
<dbReference type="AlphaFoldDB" id="A0AAD7JQX9"/>
<gene>
    <name evidence="2" type="ORF">DFH07DRAFT_768877</name>
</gene>
<feature type="region of interest" description="Disordered" evidence="1">
    <location>
        <begin position="1"/>
        <end position="41"/>
    </location>
</feature>
<organism evidence="2 3">
    <name type="scientific">Mycena maculata</name>
    <dbReference type="NCBI Taxonomy" id="230809"/>
    <lineage>
        <taxon>Eukaryota</taxon>
        <taxon>Fungi</taxon>
        <taxon>Dikarya</taxon>
        <taxon>Basidiomycota</taxon>
        <taxon>Agaricomycotina</taxon>
        <taxon>Agaricomycetes</taxon>
        <taxon>Agaricomycetidae</taxon>
        <taxon>Agaricales</taxon>
        <taxon>Marasmiineae</taxon>
        <taxon>Mycenaceae</taxon>
        <taxon>Mycena</taxon>
    </lineage>
</organism>
<proteinExistence type="predicted"/>
<evidence type="ECO:0000313" key="2">
    <source>
        <dbReference type="EMBL" id="KAJ7769605.1"/>
    </source>
</evidence>
<accession>A0AAD7JQX9</accession>
<dbReference type="Proteomes" id="UP001215280">
    <property type="component" value="Unassembled WGS sequence"/>
</dbReference>
<evidence type="ECO:0000256" key="1">
    <source>
        <dbReference type="SAM" id="MobiDB-lite"/>
    </source>
</evidence>
<dbReference type="EMBL" id="JARJLG010000025">
    <property type="protein sequence ID" value="KAJ7769605.1"/>
    <property type="molecule type" value="Genomic_DNA"/>
</dbReference>
<name>A0AAD7JQX9_9AGAR</name>